<sequence length="1296" mass="141746">MFLVFAAYLVNNCKANNIFITCDVKVGCKYMDNICFKIFKRFSAHRWAKSRYVFLLVLWLSSSFYSTSATFSAKYNFAKNKNNTTFKQTSFSVLGLVFCFLCFSIIGSGISSAANAYVAASGSADYICDGTNDHVEINKALAYVKSTGGGTVYLKGPNTYWIDSTLYIGSNTKLTGDSTAEIKLVPKAGWSSNVPMIRGDTGAKNIMITGFIIDGNSETQGVPFGRSYYNLINFVDSSNIEVSNMRFEWSCNDGVQVRGGSNIVFTHNDVYKIGHDAFHILYSNNGEVAYNTVFTRTNSACRLFGGASDFTVHDNIIYSDGGGTSTGPAIEIDKTNSLGNLSFNNIEIYNNKISTMRGSGILMVAAYTDNVIRAKNVYIHNNTFTKVGQDPLNTGYTNAAITMQNFDNTIIENNVFDDGGNAAIKWHVWSGYPNHDAFVSVAQQKAQFTTYVRNNVIMNNDGMSGVTGSGVGIWNTQPSYAKFIVQSNNFYNNKNGDTYGGGFTMSNNVNTAPSTSDSTTTTPSPAGSTSYSPTYDNGLRTSSPTSAFPTINYIDIGRNSASCRDLMMFDLSNYKTTDVISKATLSLYWYYPAGKTRTSDTVVQIYRPAADWDPRYVSWTNRASSTKWTTAGGNWFDKNNVAQGATPYASLTFAGSKVPDNKYYDFDVTQLVQEYVSGKYKNTGFFLKAKTESGNYIAFYSSEWTNAAQRPKLTVISGTSTGDQMPVANAGADKTGTVGSAVTFDGSASIDDKGIVSYSWDFDASNGITSEASTVSATKTYTTARTYTVTLTVTDTIGQKSTDTLQVVVSAVPPPTSTVSYPPTYDNRLRDATPTTLLSTSTYVDIGRSTSSFRDVMLFDLSSYKTTDTISKATLSLYWYYPAGATRTSDTIVEVYRPLEWNPQYVTWNSRMSGVLWSNAGGSWFDKNNVAQGATPYASLTFAGSKVPDNKYYDFDVTQLVQEYVSGKYKNTGFFLKAKTESGNYIAFYSSEWTNAAQRPKLTVTKGASTGDPMPVANAGADKTGTVGSAVTFDGSASIDDKGIVSYSWDFDASNGITSEASTVSATKTYTTARTYTVTLTVTDTIGQKSTDTLQVTVSGTPPPTSTVSYAPTSDNRLRSDTPSSVLSTTTYLDIGKSTPVCRDVMIFDLSSYKTTDMISKATLSLYWYYPAGKTRTSDTIVEVYRPLEWNPQYVTWNSRMSGVLWSNAGGSWYDKNNVAQGATPYASLTFAGSKVPDNKYYDFDVTQLVQEYVSVKYKNTGFFLKAKVESGNYIAFYSSEWTNAAQRPKLTVTKA</sequence>
<dbReference type="EMBL" id="CP003362">
    <property type="protein sequence ID" value="AGB50209.1"/>
    <property type="molecule type" value="Genomic_DNA"/>
</dbReference>
<dbReference type="GO" id="GO:0031410">
    <property type="term" value="C:cytoplasmic vesicle"/>
    <property type="evidence" value="ECO:0007669"/>
    <property type="project" value="TreeGrafter"/>
</dbReference>
<dbReference type="Gene3D" id="2.60.40.10">
    <property type="entry name" value="Immunoglobulins"/>
    <property type="match status" value="2"/>
</dbReference>
<gene>
    <name evidence="4" type="ordered locus">Metho_2040</name>
</gene>
<evidence type="ECO:0000313" key="5">
    <source>
        <dbReference type="Proteomes" id="UP000010866"/>
    </source>
</evidence>
<dbReference type="STRING" id="867904.Metho_2040"/>
<dbReference type="HOGENOM" id="CLU_252490_0_0_2"/>
<dbReference type="PANTHER" id="PTHR46182:SF2">
    <property type="entry name" value="FI19480P1"/>
    <property type="match status" value="1"/>
</dbReference>
<feature type="compositionally biased region" description="Low complexity" evidence="1">
    <location>
        <begin position="511"/>
        <end position="535"/>
    </location>
</feature>
<keyword evidence="2" id="KW-0472">Membrane</keyword>
<dbReference type="Proteomes" id="UP000010866">
    <property type="component" value="Chromosome"/>
</dbReference>
<dbReference type="KEGG" id="mhz:Metho_2040"/>
<feature type="transmembrane region" description="Helical" evidence="2">
    <location>
        <begin position="91"/>
        <end position="110"/>
    </location>
</feature>
<reference evidence="5" key="1">
    <citation type="submission" date="2012-02" db="EMBL/GenBank/DDBJ databases">
        <title>Complete sequence of chromosome of Methanomethylovorans hollandica DSM 15978.</title>
        <authorList>
            <person name="Lucas S."/>
            <person name="Copeland A."/>
            <person name="Lapidus A."/>
            <person name="Glavina del Rio T."/>
            <person name="Dalin E."/>
            <person name="Tice H."/>
            <person name="Bruce D."/>
            <person name="Goodwin L."/>
            <person name="Pitluck S."/>
            <person name="Peters L."/>
            <person name="Mikhailova N."/>
            <person name="Held B."/>
            <person name="Kyrpides N."/>
            <person name="Mavromatis K."/>
            <person name="Ivanova N."/>
            <person name="Brettin T."/>
            <person name="Detter J.C."/>
            <person name="Han C."/>
            <person name="Larimer F."/>
            <person name="Land M."/>
            <person name="Hauser L."/>
            <person name="Markowitz V."/>
            <person name="Cheng J.-F."/>
            <person name="Hugenholtz P."/>
            <person name="Woyke T."/>
            <person name="Wu D."/>
            <person name="Spring S."/>
            <person name="Schroeder M."/>
            <person name="Brambilla E."/>
            <person name="Klenk H.-P."/>
            <person name="Eisen J.A."/>
        </authorList>
    </citation>
    <scope>NUCLEOTIDE SEQUENCE [LARGE SCALE GENOMIC DNA]</scope>
    <source>
        <strain evidence="5">DSM 15978 / NBRC 107637 / DMS1</strain>
    </source>
</reference>
<dbReference type="Gene3D" id="2.160.20.10">
    <property type="entry name" value="Single-stranded right-handed beta-helix, Pectin lyase-like"/>
    <property type="match status" value="1"/>
</dbReference>
<dbReference type="Pfam" id="PF18911">
    <property type="entry name" value="PKD_4"/>
    <property type="match status" value="2"/>
</dbReference>
<dbReference type="SMART" id="SM00089">
    <property type="entry name" value="PKD"/>
    <property type="match status" value="2"/>
</dbReference>
<dbReference type="Pfam" id="PF06848">
    <property type="entry name" value="Disaggr_repeat"/>
    <property type="match status" value="3"/>
</dbReference>
<dbReference type="Pfam" id="PF08480">
    <property type="entry name" value="Disaggr_assoc"/>
    <property type="match status" value="1"/>
</dbReference>
<evidence type="ECO:0000259" key="3">
    <source>
        <dbReference type="PROSITE" id="PS50093"/>
    </source>
</evidence>
<dbReference type="InterPro" id="IPR022409">
    <property type="entry name" value="PKD/Chitinase_dom"/>
</dbReference>
<organism evidence="4 5">
    <name type="scientific">Methanomethylovorans hollandica (strain DSM 15978 / NBRC 107637 / DMS1)</name>
    <dbReference type="NCBI Taxonomy" id="867904"/>
    <lineage>
        <taxon>Archaea</taxon>
        <taxon>Methanobacteriati</taxon>
        <taxon>Methanobacteriota</taxon>
        <taxon>Stenosarchaea group</taxon>
        <taxon>Methanomicrobia</taxon>
        <taxon>Methanosarcinales</taxon>
        <taxon>Methanosarcinaceae</taxon>
        <taxon>Methanomethylovorans</taxon>
    </lineage>
</organism>
<dbReference type="InterPro" id="IPR000601">
    <property type="entry name" value="PKD_dom"/>
</dbReference>
<protein>
    <submittedName>
        <fullName evidence="4">PKD domain protein</fullName>
    </submittedName>
</protein>
<dbReference type="SUPFAM" id="SSF51126">
    <property type="entry name" value="Pectin lyase-like"/>
    <property type="match status" value="1"/>
</dbReference>
<dbReference type="NCBIfam" id="NF033679">
    <property type="entry name" value="DNRLRE_dom"/>
    <property type="match status" value="3"/>
</dbReference>
<evidence type="ECO:0000256" key="2">
    <source>
        <dbReference type="SAM" id="Phobius"/>
    </source>
</evidence>
<dbReference type="PROSITE" id="PS50093">
    <property type="entry name" value="PKD"/>
    <property type="match status" value="2"/>
</dbReference>
<name>L0L1P8_METHD</name>
<feature type="domain" description="PKD" evidence="3">
    <location>
        <begin position="1014"/>
        <end position="1098"/>
    </location>
</feature>
<dbReference type="InterPro" id="IPR006626">
    <property type="entry name" value="PbH1"/>
</dbReference>
<accession>L0L1P8</accession>
<dbReference type="InterPro" id="IPR029865">
    <property type="entry name" value="KIAA0319-like"/>
</dbReference>
<feature type="transmembrane region" description="Helical" evidence="2">
    <location>
        <begin position="52"/>
        <end position="71"/>
    </location>
</feature>
<dbReference type="InterPro" id="IPR011050">
    <property type="entry name" value="Pectin_lyase_fold/virulence"/>
</dbReference>
<evidence type="ECO:0000313" key="4">
    <source>
        <dbReference type="EMBL" id="AGB50209.1"/>
    </source>
</evidence>
<dbReference type="SUPFAM" id="SSF49299">
    <property type="entry name" value="PKD domain"/>
    <property type="match status" value="2"/>
</dbReference>
<keyword evidence="2" id="KW-1133">Transmembrane helix</keyword>
<dbReference type="InterPro" id="IPR013783">
    <property type="entry name" value="Ig-like_fold"/>
</dbReference>
<feature type="region of interest" description="Disordered" evidence="1">
    <location>
        <begin position="510"/>
        <end position="536"/>
    </location>
</feature>
<keyword evidence="2" id="KW-0812">Transmembrane</keyword>
<dbReference type="PANTHER" id="PTHR46182">
    <property type="entry name" value="FI19480P1"/>
    <property type="match status" value="1"/>
</dbReference>
<feature type="domain" description="PKD" evidence="3">
    <location>
        <begin position="725"/>
        <end position="811"/>
    </location>
</feature>
<dbReference type="InterPro" id="IPR010671">
    <property type="entry name" value="Disaggr-rel_dom"/>
</dbReference>
<proteinExistence type="predicted"/>
<keyword evidence="5" id="KW-1185">Reference proteome</keyword>
<evidence type="ECO:0000256" key="1">
    <source>
        <dbReference type="SAM" id="MobiDB-lite"/>
    </source>
</evidence>
<dbReference type="InterPro" id="IPR012334">
    <property type="entry name" value="Pectin_lyas_fold"/>
</dbReference>
<dbReference type="SMART" id="SM00710">
    <property type="entry name" value="PbH1"/>
    <property type="match status" value="8"/>
</dbReference>
<dbReference type="InterPro" id="IPR013687">
    <property type="entry name" value="Disaggr-rel"/>
</dbReference>
<dbReference type="InterPro" id="IPR035986">
    <property type="entry name" value="PKD_dom_sf"/>
</dbReference>
<dbReference type="CDD" id="cd00146">
    <property type="entry name" value="PKD"/>
    <property type="match status" value="2"/>
</dbReference>
<dbReference type="GO" id="GO:0016020">
    <property type="term" value="C:membrane"/>
    <property type="evidence" value="ECO:0007669"/>
    <property type="project" value="TreeGrafter"/>
</dbReference>